<keyword evidence="1" id="KW-0732">Signal</keyword>
<reference evidence="2 3" key="1">
    <citation type="submission" date="2024-06" db="EMBL/GenBank/DDBJ databases">
        <authorList>
            <person name="Pan Q."/>
            <person name="Wen M."/>
            <person name="Jouanno E."/>
            <person name="Zahm M."/>
            <person name="Klopp C."/>
            <person name="Cabau C."/>
            <person name="Louis A."/>
            <person name="Berthelot C."/>
            <person name="Parey E."/>
            <person name="Roest Crollius H."/>
            <person name="Montfort J."/>
            <person name="Robinson-Rechavi M."/>
            <person name="Bouchez O."/>
            <person name="Lampietro C."/>
            <person name="Lopez Roques C."/>
            <person name="Donnadieu C."/>
            <person name="Postlethwait J."/>
            <person name="Bobe J."/>
            <person name="Verreycken H."/>
            <person name="Guiguen Y."/>
        </authorList>
    </citation>
    <scope>NUCLEOTIDE SEQUENCE [LARGE SCALE GENOMIC DNA]</scope>
    <source>
        <strain evidence="2">Up_M1</strain>
        <tissue evidence="2">Testis</tissue>
    </source>
</reference>
<feature type="signal peptide" evidence="1">
    <location>
        <begin position="1"/>
        <end position="23"/>
    </location>
</feature>
<organism evidence="2 3">
    <name type="scientific">Umbra pygmaea</name>
    <name type="common">Eastern mudminnow</name>
    <dbReference type="NCBI Taxonomy" id="75934"/>
    <lineage>
        <taxon>Eukaryota</taxon>
        <taxon>Metazoa</taxon>
        <taxon>Chordata</taxon>
        <taxon>Craniata</taxon>
        <taxon>Vertebrata</taxon>
        <taxon>Euteleostomi</taxon>
        <taxon>Actinopterygii</taxon>
        <taxon>Neopterygii</taxon>
        <taxon>Teleostei</taxon>
        <taxon>Protacanthopterygii</taxon>
        <taxon>Esociformes</taxon>
        <taxon>Umbridae</taxon>
        <taxon>Umbra</taxon>
    </lineage>
</organism>
<dbReference type="AlphaFoldDB" id="A0ABD0WLL8"/>
<evidence type="ECO:0000313" key="3">
    <source>
        <dbReference type="Proteomes" id="UP001557470"/>
    </source>
</evidence>
<gene>
    <name evidence="2" type="ORF">UPYG_G00161080</name>
</gene>
<feature type="chain" id="PRO_5044787124" evidence="1">
    <location>
        <begin position="24"/>
        <end position="111"/>
    </location>
</feature>
<evidence type="ECO:0000313" key="2">
    <source>
        <dbReference type="EMBL" id="KAL0977779.1"/>
    </source>
</evidence>
<protein>
    <submittedName>
        <fullName evidence="2">Uncharacterized protein</fullName>
    </submittedName>
</protein>
<dbReference type="EMBL" id="JAGEUA010000005">
    <property type="protein sequence ID" value="KAL0977779.1"/>
    <property type="molecule type" value="Genomic_DNA"/>
</dbReference>
<accession>A0ABD0WLL8</accession>
<evidence type="ECO:0000256" key="1">
    <source>
        <dbReference type="SAM" id="SignalP"/>
    </source>
</evidence>
<dbReference type="Proteomes" id="UP001557470">
    <property type="component" value="Unassembled WGS sequence"/>
</dbReference>
<proteinExistence type="predicted"/>
<sequence>MTTRGAVMCCVLLVCLLAEQMEGHFSFFSPKEMREMKALQDKLDRKNMEPLTGDGQLQEVTNKKLREVDGATPEKVVEIGVRLTAKQLDHVGPVLEEIINEMVEQAEEKAK</sequence>
<keyword evidence="3" id="KW-1185">Reference proteome</keyword>
<name>A0ABD0WLL8_UMBPY</name>
<comment type="caution">
    <text evidence="2">The sequence shown here is derived from an EMBL/GenBank/DDBJ whole genome shotgun (WGS) entry which is preliminary data.</text>
</comment>